<dbReference type="GO" id="GO:0043531">
    <property type="term" value="F:ADP binding"/>
    <property type="evidence" value="ECO:0007669"/>
    <property type="project" value="InterPro"/>
</dbReference>
<dbReference type="GO" id="GO:0006952">
    <property type="term" value="P:defense response"/>
    <property type="evidence" value="ECO:0007669"/>
    <property type="project" value="UniProtKB-KW"/>
</dbReference>
<dbReference type="Gramene" id="AUR62016562-RA">
    <property type="protein sequence ID" value="AUR62016562-RA:cds"/>
    <property type="gene ID" value="AUR62016562"/>
</dbReference>
<name>A0A803LNN3_CHEQI</name>
<protein>
    <recommendedName>
        <fullName evidence="2">NB-ARC domain-containing protein</fullName>
    </recommendedName>
</protein>
<dbReference type="EnsemblPlants" id="AUR62016562-RA">
    <property type="protein sequence ID" value="AUR62016562-RA:cds"/>
    <property type="gene ID" value="AUR62016562"/>
</dbReference>
<dbReference type="Proteomes" id="UP000596660">
    <property type="component" value="Unplaced"/>
</dbReference>
<reference evidence="3" key="2">
    <citation type="submission" date="2021-03" db="UniProtKB">
        <authorList>
            <consortium name="EnsemblPlants"/>
        </authorList>
    </citation>
    <scope>IDENTIFICATION</scope>
</reference>
<dbReference type="PRINTS" id="PR00364">
    <property type="entry name" value="DISEASERSIST"/>
</dbReference>
<dbReference type="Gene3D" id="3.40.50.300">
    <property type="entry name" value="P-loop containing nucleotide triphosphate hydrolases"/>
    <property type="match status" value="1"/>
</dbReference>
<keyword evidence="4" id="KW-1185">Reference proteome</keyword>
<dbReference type="AlphaFoldDB" id="A0A803LNN3"/>
<dbReference type="InterPro" id="IPR032675">
    <property type="entry name" value="LRR_dom_sf"/>
</dbReference>
<dbReference type="Gene3D" id="3.80.10.10">
    <property type="entry name" value="Ribonuclease Inhibitor"/>
    <property type="match status" value="1"/>
</dbReference>
<dbReference type="PANTHER" id="PTHR36766">
    <property type="entry name" value="PLANT BROAD-SPECTRUM MILDEW RESISTANCE PROTEIN RPW8"/>
    <property type="match status" value="1"/>
</dbReference>
<proteinExistence type="predicted"/>
<dbReference type="SUPFAM" id="SSF52540">
    <property type="entry name" value="P-loop containing nucleoside triphosphate hydrolases"/>
    <property type="match status" value="1"/>
</dbReference>
<accession>A0A803LNN3</accession>
<dbReference type="PANTHER" id="PTHR36766:SF69">
    <property type="entry name" value="DISEASE RESISTANCE PROTEIN RGA2-LIKE"/>
    <property type="match status" value="1"/>
</dbReference>
<feature type="domain" description="NB-ARC" evidence="2">
    <location>
        <begin position="82"/>
        <end position="251"/>
    </location>
</feature>
<dbReference type="Pfam" id="PF00931">
    <property type="entry name" value="NB-ARC"/>
    <property type="match status" value="1"/>
</dbReference>
<dbReference type="InterPro" id="IPR042197">
    <property type="entry name" value="Apaf_helical"/>
</dbReference>
<dbReference type="SUPFAM" id="SSF52047">
    <property type="entry name" value="RNI-like"/>
    <property type="match status" value="1"/>
</dbReference>
<dbReference type="InterPro" id="IPR002182">
    <property type="entry name" value="NB-ARC"/>
</dbReference>
<evidence type="ECO:0000313" key="3">
    <source>
        <dbReference type="EnsemblPlants" id="AUR62016562-RA:cds"/>
    </source>
</evidence>
<reference evidence="3" key="1">
    <citation type="journal article" date="2017" name="Nature">
        <title>The genome of Chenopodium quinoa.</title>
        <authorList>
            <person name="Jarvis D.E."/>
            <person name="Ho Y.S."/>
            <person name="Lightfoot D.J."/>
            <person name="Schmoeckel S.M."/>
            <person name="Li B."/>
            <person name="Borm T.J.A."/>
            <person name="Ohyanagi H."/>
            <person name="Mineta K."/>
            <person name="Michell C.T."/>
            <person name="Saber N."/>
            <person name="Kharbatia N.M."/>
            <person name="Rupper R.R."/>
            <person name="Sharp A.R."/>
            <person name="Dally N."/>
            <person name="Boughton B.A."/>
            <person name="Woo Y.H."/>
            <person name="Gao G."/>
            <person name="Schijlen E.G.W.M."/>
            <person name="Guo X."/>
            <person name="Momin A.A."/>
            <person name="Negrao S."/>
            <person name="Al-Babili S."/>
            <person name="Gehring C."/>
            <person name="Roessner U."/>
            <person name="Jung C."/>
            <person name="Murphy K."/>
            <person name="Arold S.T."/>
            <person name="Gojobori T."/>
            <person name="van der Linden C.G."/>
            <person name="van Loo E.N."/>
            <person name="Jellen E.N."/>
            <person name="Maughan P.J."/>
            <person name="Tester M."/>
        </authorList>
    </citation>
    <scope>NUCLEOTIDE SEQUENCE [LARGE SCALE GENOMIC DNA]</scope>
    <source>
        <strain evidence="3">cv. PI 614886</strain>
    </source>
</reference>
<keyword evidence="1" id="KW-0611">Plant defense</keyword>
<sequence length="505" mass="57691">MQRDYVKGLKHVVHRLQDLFEERIAQEAKAIMNELDDVAACMLSLNLRVHAIENQPAANLTKTRETQSFVLKAEVIGRYDDKMAIIERIMNSDDVEGNVSVIPIVGIGGLGKTTLAQLVFNDENVQKHFELNSWACISEISCLEELVSKILKSIVEEDYRHLSLQQLQSRLREAINGKKYLFVLDDIWDEDRERWLPLKSFLCGCKRGSTIIITTRSRVVAENMGTVQPYELGGLPEGQSWKLFRNLAFKEGQEERDPHLTIIGKEIVKKCANVPLTIRTIAGLLYSQDTVQEWESFRDAELRTMEQQENSVTSTLKLSYIHLTPQLQQCFAYCDEYLLAHRSIHHIKDDIRHVSIIADASWAPSGLLAARHECGTLRDISGALQHLSVLEELNLWRCEELDLWDGEEEDDGGRKSRNTSNTTRQAVELYIDGLTQLRGLPECIGYLAQLRQFSVRHCHKLMALPESFQNLTALQELNIRDCPDLDRRLERKDGDDWPPIPSTGM</sequence>
<evidence type="ECO:0000313" key="4">
    <source>
        <dbReference type="Proteomes" id="UP000596660"/>
    </source>
</evidence>
<evidence type="ECO:0000259" key="2">
    <source>
        <dbReference type="Pfam" id="PF00931"/>
    </source>
</evidence>
<dbReference type="InterPro" id="IPR027417">
    <property type="entry name" value="P-loop_NTPase"/>
</dbReference>
<organism evidence="3 4">
    <name type="scientific">Chenopodium quinoa</name>
    <name type="common">Quinoa</name>
    <dbReference type="NCBI Taxonomy" id="63459"/>
    <lineage>
        <taxon>Eukaryota</taxon>
        <taxon>Viridiplantae</taxon>
        <taxon>Streptophyta</taxon>
        <taxon>Embryophyta</taxon>
        <taxon>Tracheophyta</taxon>
        <taxon>Spermatophyta</taxon>
        <taxon>Magnoliopsida</taxon>
        <taxon>eudicotyledons</taxon>
        <taxon>Gunneridae</taxon>
        <taxon>Pentapetalae</taxon>
        <taxon>Caryophyllales</taxon>
        <taxon>Chenopodiaceae</taxon>
        <taxon>Chenopodioideae</taxon>
        <taxon>Atripliceae</taxon>
        <taxon>Chenopodium</taxon>
    </lineage>
</organism>
<evidence type="ECO:0000256" key="1">
    <source>
        <dbReference type="ARBA" id="ARBA00022821"/>
    </source>
</evidence>
<dbReference type="Gene3D" id="1.10.8.430">
    <property type="entry name" value="Helical domain of apoptotic protease-activating factors"/>
    <property type="match status" value="1"/>
</dbReference>